<evidence type="ECO:0000313" key="3">
    <source>
        <dbReference type="EMBL" id="SVD41084.1"/>
    </source>
</evidence>
<evidence type="ECO:0000259" key="2">
    <source>
        <dbReference type="Pfam" id="PF13860"/>
    </source>
</evidence>
<reference evidence="3" key="1">
    <citation type="submission" date="2018-05" db="EMBL/GenBank/DDBJ databases">
        <authorList>
            <person name="Lanie J.A."/>
            <person name="Ng W.-L."/>
            <person name="Kazmierczak K.M."/>
            <person name="Andrzejewski T.M."/>
            <person name="Davidsen T.M."/>
            <person name="Wayne K.J."/>
            <person name="Tettelin H."/>
            <person name="Glass J.I."/>
            <person name="Rusch D."/>
            <person name="Podicherti R."/>
            <person name="Tsui H.-C.T."/>
            <person name="Winkler M.E."/>
        </authorList>
    </citation>
    <scope>NUCLEOTIDE SEQUENCE</scope>
</reference>
<organism evidence="3">
    <name type="scientific">marine metagenome</name>
    <dbReference type="NCBI Taxonomy" id="408172"/>
    <lineage>
        <taxon>unclassified sequences</taxon>
        <taxon>metagenomes</taxon>
        <taxon>ecological metagenomes</taxon>
    </lineage>
</organism>
<dbReference type="EMBL" id="UINC01148919">
    <property type="protein sequence ID" value="SVD41084.1"/>
    <property type="molecule type" value="Genomic_DNA"/>
</dbReference>
<dbReference type="InterPro" id="IPR025965">
    <property type="entry name" value="FlgD/Vpr_Ig-like"/>
</dbReference>
<sequence length="140" mass="15619">LGAIESGCDEPHYGPRPAHEQDRVWPIDCRPSPSPTGIHDPMTRPQEPLFAARHPNVPNPFNPRTRIQFELPHSDAVKLTIHDTLGRRVRTLVSGTHVAGRHQVHWDGRDGGGGSVSRGVFFIRLATSESSLTRRMLLLR</sequence>
<evidence type="ECO:0000256" key="1">
    <source>
        <dbReference type="SAM" id="MobiDB-lite"/>
    </source>
</evidence>
<feature type="compositionally biased region" description="Basic and acidic residues" evidence="1">
    <location>
        <begin position="9"/>
        <end position="25"/>
    </location>
</feature>
<accession>A0A382V3M6</accession>
<feature type="domain" description="FlgD/Vpr Ig-like" evidence="2">
    <location>
        <begin position="68"/>
        <end position="128"/>
    </location>
</feature>
<proteinExistence type="predicted"/>
<protein>
    <recommendedName>
        <fullName evidence="2">FlgD/Vpr Ig-like domain-containing protein</fullName>
    </recommendedName>
</protein>
<feature type="non-terminal residue" evidence="3">
    <location>
        <position position="1"/>
    </location>
</feature>
<dbReference type="AlphaFoldDB" id="A0A382V3M6"/>
<dbReference type="Gene3D" id="2.60.40.4070">
    <property type="match status" value="1"/>
</dbReference>
<name>A0A382V3M6_9ZZZZ</name>
<dbReference type="NCBIfam" id="TIGR04183">
    <property type="entry name" value="Por_Secre_tail"/>
    <property type="match status" value="1"/>
</dbReference>
<dbReference type="Pfam" id="PF13860">
    <property type="entry name" value="FlgD_ig"/>
    <property type="match status" value="1"/>
</dbReference>
<dbReference type="InterPro" id="IPR026444">
    <property type="entry name" value="Secre_tail"/>
</dbReference>
<feature type="region of interest" description="Disordered" evidence="1">
    <location>
        <begin position="1"/>
        <end position="61"/>
    </location>
</feature>
<gene>
    <name evidence="3" type="ORF">METZ01_LOCUS393938</name>
</gene>